<sequence>MLSTANLIDIHVGSRLRFRRLMVGMSQERLGAELGVTFQQVQKYEKGTNRIGASRLYEISRVLMVNVSYFFEGLEGDENQSGEGLPATAVTDFVSTSEGMALNTAFSSIRDRATRKRIVELVKTLAVDVREDSGSLPRTANGD</sequence>
<dbReference type="InterPro" id="IPR010982">
    <property type="entry name" value="Lambda_DNA-bd_dom_sf"/>
</dbReference>
<reference evidence="2 3" key="1">
    <citation type="submission" date="2019-06" db="EMBL/GenBank/DDBJ databases">
        <title>Genome sequence of Rhodobacteraceae bacterium D4M1.</title>
        <authorList>
            <person name="Cao J."/>
        </authorList>
    </citation>
    <scope>NUCLEOTIDE SEQUENCE [LARGE SCALE GENOMIC DNA]</scope>
    <source>
        <strain evidence="2 3">D4M1</strain>
    </source>
</reference>
<evidence type="ECO:0000313" key="2">
    <source>
        <dbReference type="EMBL" id="QDL91585.1"/>
    </source>
</evidence>
<dbReference type="GO" id="GO:0003677">
    <property type="term" value="F:DNA binding"/>
    <property type="evidence" value="ECO:0007669"/>
    <property type="project" value="InterPro"/>
</dbReference>
<protein>
    <submittedName>
        <fullName evidence="2">Helix-turn-helix transcriptional regulator</fullName>
    </submittedName>
</protein>
<dbReference type="Proteomes" id="UP000305888">
    <property type="component" value="Chromosome"/>
</dbReference>
<dbReference type="OrthoDB" id="9797172at2"/>
<accession>A0A5B8FT74</accession>
<dbReference type="Gene3D" id="1.10.260.40">
    <property type="entry name" value="lambda repressor-like DNA-binding domains"/>
    <property type="match status" value="1"/>
</dbReference>
<dbReference type="PROSITE" id="PS50943">
    <property type="entry name" value="HTH_CROC1"/>
    <property type="match status" value="1"/>
</dbReference>
<name>A0A5B8FT74_9RHOB</name>
<dbReference type="Pfam" id="PF01381">
    <property type="entry name" value="HTH_3"/>
    <property type="match status" value="1"/>
</dbReference>
<dbReference type="EMBL" id="CP040818">
    <property type="protein sequence ID" value="QDL91585.1"/>
    <property type="molecule type" value="Genomic_DNA"/>
</dbReference>
<dbReference type="CDD" id="cd00093">
    <property type="entry name" value="HTH_XRE"/>
    <property type="match status" value="1"/>
</dbReference>
<dbReference type="SMART" id="SM00530">
    <property type="entry name" value="HTH_XRE"/>
    <property type="match status" value="1"/>
</dbReference>
<dbReference type="InterPro" id="IPR001387">
    <property type="entry name" value="Cro/C1-type_HTH"/>
</dbReference>
<dbReference type="KEGG" id="ppru:FDP22_07165"/>
<feature type="domain" description="HTH cro/C1-type" evidence="1">
    <location>
        <begin position="16"/>
        <end position="70"/>
    </location>
</feature>
<evidence type="ECO:0000313" key="3">
    <source>
        <dbReference type="Proteomes" id="UP000305888"/>
    </source>
</evidence>
<proteinExistence type="predicted"/>
<gene>
    <name evidence="2" type="ORF">FDP22_07165</name>
</gene>
<organism evidence="2 3">
    <name type="scientific">Paroceanicella profunda</name>
    <dbReference type="NCBI Taxonomy" id="2579971"/>
    <lineage>
        <taxon>Bacteria</taxon>
        <taxon>Pseudomonadati</taxon>
        <taxon>Pseudomonadota</taxon>
        <taxon>Alphaproteobacteria</taxon>
        <taxon>Rhodobacterales</taxon>
        <taxon>Paracoccaceae</taxon>
        <taxon>Paroceanicella</taxon>
    </lineage>
</organism>
<dbReference type="AlphaFoldDB" id="A0A5B8FT74"/>
<evidence type="ECO:0000259" key="1">
    <source>
        <dbReference type="PROSITE" id="PS50943"/>
    </source>
</evidence>
<keyword evidence="3" id="KW-1185">Reference proteome</keyword>
<dbReference type="SUPFAM" id="SSF47413">
    <property type="entry name" value="lambda repressor-like DNA-binding domains"/>
    <property type="match status" value="1"/>
</dbReference>